<dbReference type="Pfam" id="PF04248">
    <property type="entry name" value="NTP_transf_9"/>
    <property type="match status" value="1"/>
</dbReference>
<feature type="region of interest" description="Disordered" evidence="1">
    <location>
        <begin position="1"/>
        <end position="31"/>
    </location>
</feature>
<keyword evidence="4" id="KW-1185">Reference proteome</keyword>
<dbReference type="InterPro" id="IPR007361">
    <property type="entry name" value="DUF427"/>
</dbReference>
<dbReference type="PANTHER" id="PTHR43058">
    <property type="entry name" value="SLR0655 PROTEIN"/>
    <property type="match status" value="1"/>
</dbReference>
<dbReference type="InterPro" id="IPR038694">
    <property type="entry name" value="DUF427_sf"/>
</dbReference>
<gene>
    <name evidence="3" type="ORF">SAMN05421759_103144</name>
</gene>
<organism evidence="3 4">
    <name type="scientific">Roseivivax lentus</name>
    <dbReference type="NCBI Taxonomy" id="633194"/>
    <lineage>
        <taxon>Bacteria</taxon>
        <taxon>Pseudomonadati</taxon>
        <taxon>Pseudomonadota</taxon>
        <taxon>Alphaproteobacteria</taxon>
        <taxon>Rhodobacterales</taxon>
        <taxon>Roseobacteraceae</taxon>
        <taxon>Roseivivax</taxon>
    </lineage>
</organism>
<dbReference type="AlphaFoldDB" id="A0A1N7LTH8"/>
<dbReference type="PANTHER" id="PTHR43058:SF1">
    <property type="entry name" value="DUF427 DOMAIN-CONTAINING PROTEIN"/>
    <property type="match status" value="1"/>
</dbReference>
<accession>A0A1N7LTH8</accession>
<feature type="domain" description="DUF427" evidence="2">
    <location>
        <begin position="49"/>
        <end position="138"/>
    </location>
</feature>
<dbReference type="STRING" id="633194.SAMN05421759_103144"/>
<sequence>MSGLASSATKALETPERKIISHPMSSLPPENVQDYPRPPALAPVAATLRVMLAGQTIAQTSRALRVLETHHAPTYYIPPEDISARLIPVRGTTFCEWKGQAVYFDVEAGGVSAPRAAWSYPTPKARFADLAGYISFYAGAMEACFVGKTRVLPQPGDFYGGWVTPNLQGRIKGAAGTEHW</sequence>
<dbReference type="Proteomes" id="UP000186684">
    <property type="component" value="Unassembled WGS sequence"/>
</dbReference>
<dbReference type="Gene3D" id="2.170.150.40">
    <property type="entry name" value="Domain of unknown function (DUF427)"/>
    <property type="match status" value="1"/>
</dbReference>
<proteinExistence type="predicted"/>
<protein>
    <submittedName>
        <fullName evidence="3">Uncharacterized conserved protein, DUF427 family</fullName>
    </submittedName>
</protein>
<evidence type="ECO:0000313" key="3">
    <source>
        <dbReference type="EMBL" id="SIS77140.1"/>
    </source>
</evidence>
<evidence type="ECO:0000256" key="1">
    <source>
        <dbReference type="SAM" id="MobiDB-lite"/>
    </source>
</evidence>
<reference evidence="4" key="1">
    <citation type="submission" date="2017-01" db="EMBL/GenBank/DDBJ databases">
        <authorList>
            <person name="Varghese N."/>
            <person name="Submissions S."/>
        </authorList>
    </citation>
    <scope>NUCLEOTIDE SEQUENCE [LARGE SCALE GENOMIC DNA]</scope>
    <source>
        <strain evidence="4">DSM 29430</strain>
    </source>
</reference>
<dbReference type="EMBL" id="FTOQ01000003">
    <property type="protein sequence ID" value="SIS77140.1"/>
    <property type="molecule type" value="Genomic_DNA"/>
</dbReference>
<evidence type="ECO:0000259" key="2">
    <source>
        <dbReference type="Pfam" id="PF04248"/>
    </source>
</evidence>
<evidence type="ECO:0000313" key="4">
    <source>
        <dbReference type="Proteomes" id="UP000186684"/>
    </source>
</evidence>
<name>A0A1N7LTH8_9RHOB</name>